<evidence type="ECO:0000313" key="1">
    <source>
        <dbReference type="EMBL" id="KYG08769.1"/>
    </source>
</evidence>
<dbReference type="EMBL" id="JEME01000884">
    <property type="protein sequence ID" value="KYG08769.1"/>
    <property type="molecule type" value="Genomic_DNA"/>
</dbReference>
<evidence type="ECO:0000313" key="2">
    <source>
        <dbReference type="Proteomes" id="UP000075502"/>
    </source>
</evidence>
<dbReference type="AlphaFoldDB" id="A0A150TVP7"/>
<proteinExistence type="predicted"/>
<dbReference type="Proteomes" id="UP000075502">
    <property type="component" value="Unassembled WGS sequence"/>
</dbReference>
<comment type="caution">
    <text evidence="1">The sequence shown here is derived from an EMBL/GenBank/DDBJ whole genome shotgun (WGS) entry which is preliminary data.</text>
</comment>
<name>A0A150TVP7_SORCE</name>
<accession>A0A150TVP7</accession>
<protein>
    <submittedName>
        <fullName evidence="1">Uncharacterized protein</fullName>
    </submittedName>
</protein>
<reference evidence="1 2" key="1">
    <citation type="submission" date="2014-02" db="EMBL/GenBank/DDBJ databases">
        <title>The small core and large imbalanced accessory genome model reveals a collaborative survival strategy of Sorangium cellulosum strains in nature.</title>
        <authorList>
            <person name="Han K."/>
            <person name="Peng R."/>
            <person name="Blom J."/>
            <person name="Li Y.-Z."/>
        </authorList>
    </citation>
    <scope>NUCLEOTIDE SEQUENCE [LARGE SCALE GENOMIC DNA]</scope>
    <source>
        <strain evidence="1 2">So0007-03</strain>
    </source>
</reference>
<gene>
    <name evidence="1" type="ORF">BE21_21735</name>
</gene>
<organism evidence="1 2">
    <name type="scientific">Sorangium cellulosum</name>
    <name type="common">Polyangium cellulosum</name>
    <dbReference type="NCBI Taxonomy" id="56"/>
    <lineage>
        <taxon>Bacteria</taxon>
        <taxon>Pseudomonadati</taxon>
        <taxon>Myxococcota</taxon>
        <taxon>Polyangia</taxon>
        <taxon>Polyangiales</taxon>
        <taxon>Polyangiaceae</taxon>
        <taxon>Sorangium</taxon>
    </lineage>
</organism>
<sequence>MPPTCELIPIRFYFHCGWAIQVDPSFESELLYGGETLRMFDPGERREVSLSSMIYRRHDGAPFTAKEVLDTFPPHEMSGLRYEHEEGQVAGAALWMRGESDDEPEPCWVLMAIMVCPEAGRLARCTIVCKEESDRDWAVDTWRSITRTPPPVQLGRGAATS</sequence>